<feature type="non-terminal residue" evidence="6">
    <location>
        <position position="140"/>
    </location>
</feature>
<dbReference type="EMBL" id="ML991817">
    <property type="protein sequence ID" value="KAF2232325.1"/>
    <property type="molecule type" value="Genomic_DNA"/>
</dbReference>
<dbReference type="SMART" id="SM00248">
    <property type="entry name" value="ANK"/>
    <property type="match status" value="3"/>
</dbReference>
<dbReference type="Proteomes" id="UP000800092">
    <property type="component" value="Unassembled WGS sequence"/>
</dbReference>
<protein>
    <recommendedName>
        <fullName evidence="1">protein S-acyltransferase</fullName>
        <ecNumber evidence="1">2.3.1.225</ecNumber>
    </recommendedName>
</protein>
<accession>A0A6A6H2R9</accession>
<keyword evidence="3 4" id="KW-0040">ANK repeat</keyword>
<feature type="non-terminal residue" evidence="6">
    <location>
        <position position="1"/>
    </location>
</feature>
<dbReference type="AlphaFoldDB" id="A0A6A6H2R9"/>
<evidence type="ECO:0000313" key="6">
    <source>
        <dbReference type="EMBL" id="KAF2232325.1"/>
    </source>
</evidence>
<keyword evidence="2" id="KW-0677">Repeat</keyword>
<organism evidence="6 7">
    <name type="scientific">Viridothelium virens</name>
    <name type="common">Speckled blister lichen</name>
    <name type="synonym">Trypethelium virens</name>
    <dbReference type="NCBI Taxonomy" id="1048519"/>
    <lineage>
        <taxon>Eukaryota</taxon>
        <taxon>Fungi</taxon>
        <taxon>Dikarya</taxon>
        <taxon>Ascomycota</taxon>
        <taxon>Pezizomycotina</taxon>
        <taxon>Dothideomycetes</taxon>
        <taxon>Dothideomycetes incertae sedis</taxon>
        <taxon>Trypetheliales</taxon>
        <taxon>Trypetheliaceae</taxon>
        <taxon>Viridothelium</taxon>
    </lineage>
</organism>
<reference evidence="6" key="1">
    <citation type="journal article" date="2020" name="Stud. Mycol.">
        <title>101 Dothideomycetes genomes: a test case for predicting lifestyles and emergence of pathogens.</title>
        <authorList>
            <person name="Haridas S."/>
            <person name="Albert R."/>
            <person name="Binder M."/>
            <person name="Bloem J."/>
            <person name="Labutti K."/>
            <person name="Salamov A."/>
            <person name="Andreopoulos B."/>
            <person name="Baker S."/>
            <person name="Barry K."/>
            <person name="Bills G."/>
            <person name="Bluhm B."/>
            <person name="Cannon C."/>
            <person name="Castanera R."/>
            <person name="Culley D."/>
            <person name="Daum C."/>
            <person name="Ezra D."/>
            <person name="Gonzalez J."/>
            <person name="Henrissat B."/>
            <person name="Kuo A."/>
            <person name="Liang C."/>
            <person name="Lipzen A."/>
            <person name="Lutzoni F."/>
            <person name="Magnuson J."/>
            <person name="Mondo S."/>
            <person name="Nolan M."/>
            <person name="Ohm R."/>
            <person name="Pangilinan J."/>
            <person name="Park H.-J."/>
            <person name="Ramirez L."/>
            <person name="Alfaro M."/>
            <person name="Sun H."/>
            <person name="Tritt A."/>
            <person name="Yoshinaga Y."/>
            <person name="Zwiers L.-H."/>
            <person name="Turgeon B."/>
            <person name="Goodwin S."/>
            <person name="Spatafora J."/>
            <person name="Crous P."/>
            <person name="Grigoriev I."/>
        </authorList>
    </citation>
    <scope>NUCLEOTIDE SEQUENCE</scope>
    <source>
        <strain evidence="6">Tuck. ex Michener</strain>
    </source>
</reference>
<dbReference type="PRINTS" id="PR01415">
    <property type="entry name" value="ANKYRIN"/>
</dbReference>
<dbReference type="Pfam" id="PF12796">
    <property type="entry name" value="Ank_2"/>
    <property type="match status" value="1"/>
</dbReference>
<dbReference type="Pfam" id="PF00023">
    <property type="entry name" value="Ank"/>
    <property type="match status" value="1"/>
</dbReference>
<dbReference type="EC" id="2.3.1.225" evidence="1"/>
<dbReference type="GO" id="GO:0019706">
    <property type="term" value="F:protein-cysteine S-palmitoyltransferase activity"/>
    <property type="evidence" value="ECO:0007669"/>
    <property type="project" value="UniProtKB-EC"/>
</dbReference>
<feature type="repeat" description="ANK" evidence="4">
    <location>
        <begin position="20"/>
        <end position="52"/>
    </location>
</feature>
<evidence type="ECO:0000256" key="5">
    <source>
        <dbReference type="SAM" id="MobiDB-lite"/>
    </source>
</evidence>
<sequence>SQIVSKIVKSSGNINKRSENGQTALQVAAHSGNQQIVETLLEEGASFGVADGKGLSALHYAVIGGHRMIVQTLLRPPALSFRSSNSDINTRRPVPGHSTHRRLPCADPDTTDNTGRSPLHLASAFGSLSMVELLVEGGAN</sequence>
<feature type="repeat" description="ANK" evidence="4">
    <location>
        <begin position="114"/>
        <end position="140"/>
    </location>
</feature>
<evidence type="ECO:0000256" key="3">
    <source>
        <dbReference type="ARBA" id="ARBA00023043"/>
    </source>
</evidence>
<dbReference type="PANTHER" id="PTHR24161:SF85">
    <property type="entry name" value="PALMITOYLTRANSFERASE HIP14"/>
    <property type="match status" value="1"/>
</dbReference>
<gene>
    <name evidence="6" type="ORF">EV356DRAFT_415498</name>
</gene>
<dbReference type="Gene3D" id="1.25.40.20">
    <property type="entry name" value="Ankyrin repeat-containing domain"/>
    <property type="match status" value="2"/>
</dbReference>
<dbReference type="PANTHER" id="PTHR24161">
    <property type="entry name" value="ANK_REP_REGION DOMAIN-CONTAINING PROTEIN-RELATED"/>
    <property type="match status" value="1"/>
</dbReference>
<proteinExistence type="predicted"/>
<evidence type="ECO:0000256" key="2">
    <source>
        <dbReference type="ARBA" id="ARBA00022737"/>
    </source>
</evidence>
<feature type="region of interest" description="Disordered" evidence="5">
    <location>
        <begin position="81"/>
        <end position="117"/>
    </location>
</feature>
<dbReference type="OrthoDB" id="3945980at2759"/>
<dbReference type="SUPFAM" id="SSF48403">
    <property type="entry name" value="Ankyrin repeat"/>
    <property type="match status" value="1"/>
</dbReference>
<evidence type="ECO:0000256" key="4">
    <source>
        <dbReference type="PROSITE-ProRule" id="PRU00023"/>
    </source>
</evidence>
<keyword evidence="7" id="KW-1185">Reference proteome</keyword>
<name>A0A6A6H2R9_VIRVR</name>
<feature type="repeat" description="ANK" evidence="4">
    <location>
        <begin position="53"/>
        <end position="75"/>
    </location>
</feature>
<dbReference type="InterPro" id="IPR002110">
    <property type="entry name" value="Ankyrin_rpt"/>
</dbReference>
<dbReference type="PROSITE" id="PS50297">
    <property type="entry name" value="ANK_REP_REGION"/>
    <property type="match status" value="3"/>
</dbReference>
<dbReference type="InterPro" id="IPR036770">
    <property type="entry name" value="Ankyrin_rpt-contain_sf"/>
</dbReference>
<dbReference type="PROSITE" id="PS50088">
    <property type="entry name" value="ANK_REPEAT"/>
    <property type="match status" value="3"/>
</dbReference>
<evidence type="ECO:0000256" key="1">
    <source>
        <dbReference type="ARBA" id="ARBA00012210"/>
    </source>
</evidence>
<evidence type="ECO:0000313" key="7">
    <source>
        <dbReference type="Proteomes" id="UP000800092"/>
    </source>
</evidence>